<evidence type="ECO:0000256" key="1">
    <source>
        <dbReference type="ARBA" id="ARBA00009613"/>
    </source>
</evidence>
<feature type="binding site" evidence="6">
    <location>
        <position position="102"/>
    </location>
    <ligand>
        <name>substrate</name>
    </ligand>
</feature>
<dbReference type="PANTHER" id="PTHR23382">
    <property type="entry name" value="MALATE DEHYDROGENASE"/>
    <property type="match status" value="1"/>
</dbReference>
<dbReference type="InterPro" id="IPR001236">
    <property type="entry name" value="Lactate/malate_DH_N"/>
</dbReference>
<keyword evidence="3 8" id="KW-0560">Oxidoreductase</keyword>
<name>A0A931DZZ6_9CORY</name>
<protein>
    <recommendedName>
        <fullName evidence="2">malate dehydrogenase</fullName>
        <ecNumber evidence="2">1.1.1.37</ecNumber>
    </recommendedName>
</protein>
<feature type="active site" description="Proton acceptor" evidence="5">
    <location>
        <position position="199"/>
    </location>
</feature>
<evidence type="ECO:0000256" key="6">
    <source>
        <dbReference type="PIRSR" id="PIRSR000102-2"/>
    </source>
</evidence>
<dbReference type="InterPro" id="IPR001557">
    <property type="entry name" value="L-lactate/malate_DH"/>
</dbReference>
<accession>A0A931DZZ6</accession>
<dbReference type="Gene3D" id="3.40.50.720">
    <property type="entry name" value="NAD(P)-binding Rossmann-like Domain"/>
    <property type="match status" value="1"/>
</dbReference>
<feature type="binding site" evidence="6">
    <location>
        <position position="135"/>
    </location>
    <ligand>
        <name>substrate</name>
    </ligand>
</feature>
<evidence type="ECO:0000256" key="5">
    <source>
        <dbReference type="PIRSR" id="PIRSR000102-1"/>
    </source>
</evidence>
<dbReference type="AlphaFoldDB" id="A0A931DZZ6"/>
<keyword evidence="4 7" id="KW-0520">NAD</keyword>
<evidence type="ECO:0000256" key="8">
    <source>
        <dbReference type="RuleBase" id="RU003369"/>
    </source>
</evidence>
<dbReference type="EMBL" id="JADOUE010000001">
    <property type="protein sequence ID" value="MBG6122179.1"/>
    <property type="molecule type" value="Genomic_DNA"/>
</dbReference>
<dbReference type="GO" id="GO:0030060">
    <property type="term" value="F:L-malate dehydrogenase (NAD+) activity"/>
    <property type="evidence" value="ECO:0007669"/>
    <property type="project" value="UniProtKB-EC"/>
</dbReference>
<feature type="binding site" evidence="7">
    <location>
        <position position="46"/>
    </location>
    <ligand>
        <name>NAD(+)</name>
        <dbReference type="ChEBI" id="CHEBI:57540"/>
    </ligand>
</feature>
<dbReference type="GO" id="GO:0006108">
    <property type="term" value="P:malate metabolic process"/>
    <property type="evidence" value="ECO:0007669"/>
    <property type="project" value="InterPro"/>
</dbReference>
<dbReference type="InterPro" id="IPR022383">
    <property type="entry name" value="Lactate/malate_DH_C"/>
</dbReference>
<evidence type="ECO:0000256" key="2">
    <source>
        <dbReference type="ARBA" id="ARBA00012995"/>
    </source>
</evidence>
<evidence type="ECO:0000259" key="9">
    <source>
        <dbReference type="Pfam" id="PF00056"/>
    </source>
</evidence>
<dbReference type="Gene3D" id="3.90.110.10">
    <property type="entry name" value="Lactate dehydrogenase/glycoside hydrolase, family 4, C-terminal"/>
    <property type="match status" value="1"/>
</dbReference>
<feature type="binding site" evidence="6">
    <location>
        <position position="96"/>
    </location>
    <ligand>
        <name>substrate</name>
    </ligand>
</feature>
<dbReference type="PIRSF" id="PIRSF000102">
    <property type="entry name" value="Lac_mal_DH"/>
    <property type="match status" value="1"/>
</dbReference>
<sequence length="336" mass="36023">MNDNQTSPIKVTVTGAAGNIAYSLLWRIGSGEVFGRDQRVDLTLSDIPSSMSVVEGVAMELNDSALHCVASVNLSDDPKTSFDGVQAAFLVGAKPRGKGESRADMLAANGKIFIDQGRAINEHAADDLRVVVVGNPANTNAYILNKAAPDVSSESITALMRLDHNRTLSMLANKFRTDGGDFGDVHSEEFQHVAVWGNHGDTQFPDLSYASARGTKLSEVLDQDWYVNDMIPRVAHRGAEIIEVRGKSSAASAASAAVDHMRDWYAGSNGKWVTAAVVSKGEYGVDPGLVFGMPVVGENGCLSVVEDLEISDFQRPRIDANIEALRAEAQLADELF</sequence>
<dbReference type="InterPro" id="IPR010945">
    <property type="entry name" value="Malate_DH_type2"/>
</dbReference>
<evidence type="ECO:0000256" key="7">
    <source>
        <dbReference type="PIRSR" id="PIRSR000102-3"/>
    </source>
</evidence>
<feature type="binding site" evidence="7">
    <location>
        <begin position="133"/>
        <end position="135"/>
    </location>
    <ligand>
        <name>NAD(+)</name>
        <dbReference type="ChEBI" id="CHEBI:57540"/>
    </ligand>
</feature>
<dbReference type="NCBIfam" id="TIGR01759">
    <property type="entry name" value="MalateDH-SF1"/>
    <property type="match status" value="1"/>
</dbReference>
<dbReference type="NCBIfam" id="NF003916">
    <property type="entry name" value="PRK05442.1"/>
    <property type="match status" value="1"/>
</dbReference>
<feature type="binding site" evidence="7">
    <location>
        <position position="109"/>
    </location>
    <ligand>
        <name>NAD(+)</name>
        <dbReference type="ChEBI" id="CHEBI:57540"/>
    </ligand>
</feature>
<evidence type="ECO:0000313" key="11">
    <source>
        <dbReference type="EMBL" id="MBG6122179.1"/>
    </source>
</evidence>
<evidence type="ECO:0000256" key="4">
    <source>
        <dbReference type="ARBA" id="ARBA00023027"/>
    </source>
</evidence>
<evidence type="ECO:0000256" key="3">
    <source>
        <dbReference type="ARBA" id="ARBA00023002"/>
    </source>
</evidence>
<organism evidence="11 12">
    <name type="scientific">Corynebacterium aquatimens</name>
    <dbReference type="NCBI Taxonomy" id="1190508"/>
    <lineage>
        <taxon>Bacteria</taxon>
        <taxon>Bacillati</taxon>
        <taxon>Actinomycetota</taxon>
        <taxon>Actinomycetes</taxon>
        <taxon>Mycobacteriales</taxon>
        <taxon>Corynebacteriaceae</taxon>
        <taxon>Corynebacterium</taxon>
    </lineage>
</organism>
<dbReference type="InterPro" id="IPR015955">
    <property type="entry name" value="Lactate_DH/Glyco_Ohase_4_C"/>
</dbReference>
<dbReference type="Pfam" id="PF02866">
    <property type="entry name" value="Ldh_1_C"/>
    <property type="match status" value="1"/>
</dbReference>
<reference evidence="11" key="1">
    <citation type="submission" date="2020-11" db="EMBL/GenBank/DDBJ databases">
        <title>Sequencing the genomes of 1000 actinobacteria strains.</title>
        <authorList>
            <person name="Klenk H.-P."/>
        </authorList>
    </citation>
    <scope>NUCLEOTIDE SEQUENCE</scope>
    <source>
        <strain evidence="11">DSM 45632</strain>
    </source>
</reference>
<proteinExistence type="inferred from homology"/>
<dbReference type="SUPFAM" id="SSF51735">
    <property type="entry name" value="NAD(P)-binding Rossmann-fold domains"/>
    <property type="match status" value="1"/>
</dbReference>
<dbReference type="Pfam" id="PF00056">
    <property type="entry name" value="Ldh_1_N"/>
    <property type="match status" value="1"/>
</dbReference>
<dbReference type="InterPro" id="IPR036291">
    <property type="entry name" value="NAD(P)-bd_dom_sf"/>
</dbReference>
<dbReference type="FunFam" id="3.40.50.720:FF:000010">
    <property type="entry name" value="Malate dehydrogenase"/>
    <property type="match status" value="1"/>
</dbReference>
<feature type="domain" description="Lactate/malate dehydrogenase N-terminal" evidence="9">
    <location>
        <begin position="9"/>
        <end position="149"/>
    </location>
</feature>
<comment type="similarity">
    <text evidence="1">Belongs to the LDH/MDH superfamily. MDH type 2 family.</text>
</comment>
<dbReference type="Proteomes" id="UP000658613">
    <property type="component" value="Unassembled WGS sequence"/>
</dbReference>
<evidence type="ECO:0000313" key="12">
    <source>
        <dbReference type="Proteomes" id="UP000658613"/>
    </source>
</evidence>
<dbReference type="SUPFAM" id="SSF56327">
    <property type="entry name" value="LDH C-terminal domain-like"/>
    <property type="match status" value="1"/>
</dbReference>
<keyword evidence="12" id="KW-1185">Reference proteome</keyword>
<dbReference type="EC" id="1.1.1.37" evidence="2"/>
<evidence type="ECO:0000259" key="10">
    <source>
        <dbReference type="Pfam" id="PF02866"/>
    </source>
</evidence>
<feature type="domain" description="Lactate/malate dehydrogenase C-terminal" evidence="10">
    <location>
        <begin position="161"/>
        <end position="330"/>
    </location>
</feature>
<feature type="binding site" evidence="6">
    <location>
        <position position="166"/>
    </location>
    <ligand>
        <name>substrate</name>
    </ligand>
</feature>
<comment type="caution">
    <text evidence="11">The sequence shown here is derived from an EMBL/GenBank/DDBJ whole genome shotgun (WGS) entry which is preliminary data.</text>
</comment>
<gene>
    <name evidence="11" type="ORF">IW254_001148</name>
</gene>